<keyword evidence="4" id="KW-1185">Reference proteome</keyword>
<dbReference type="InterPro" id="IPR006976">
    <property type="entry name" value="VanZ-like"/>
</dbReference>
<dbReference type="EMBL" id="JBHMEA010000007">
    <property type="protein sequence ID" value="MFB9230636.1"/>
    <property type="molecule type" value="Genomic_DNA"/>
</dbReference>
<keyword evidence="1" id="KW-0812">Transmembrane</keyword>
<reference evidence="3 4" key="1">
    <citation type="submission" date="2024-09" db="EMBL/GenBank/DDBJ databases">
        <authorList>
            <person name="Sun Q."/>
            <person name="Mori K."/>
        </authorList>
    </citation>
    <scope>NUCLEOTIDE SEQUENCE [LARGE SCALE GENOMIC DNA]</scope>
    <source>
        <strain evidence="3 4">CECT 8726</strain>
    </source>
</reference>
<dbReference type="RefSeq" id="WP_213887474.1">
    <property type="nucleotide sequence ID" value="NZ_JAGFNU010000001.1"/>
</dbReference>
<dbReference type="Proteomes" id="UP001589683">
    <property type="component" value="Unassembled WGS sequence"/>
</dbReference>
<evidence type="ECO:0000259" key="2">
    <source>
        <dbReference type="Pfam" id="PF04892"/>
    </source>
</evidence>
<proteinExistence type="predicted"/>
<protein>
    <submittedName>
        <fullName evidence="3">VanZ family protein</fullName>
    </submittedName>
</protein>
<evidence type="ECO:0000313" key="4">
    <source>
        <dbReference type="Proteomes" id="UP001589683"/>
    </source>
</evidence>
<dbReference type="NCBIfam" id="NF037970">
    <property type="entry name" value="vanZ_1"/>
    <property type="match status" value="1"/>
</dbReference>
<feature type="transmembrane region" description="Helical" evidence="1">
    <location>
        <begin position="6"/>
        <end position="27"/>
    </location>
</feature>
<dbReference type="Pfam" id="PF04892">
    <property type="entry name" value="VanZ"/>
    <property type="match status" value="1"/>
</dbReference>
<keyword evidence="1" id="KW-0472">Membrane</keyword>
<organism evidence="3 4">
    <name type="scientific">Pseudohalocynthiibacter aestuariivivens</name>
    <dbReference type="NCBI Taxonomy" id="1591409"/>
    <lineage>
        <taxon>Bacteria</taxon>
        <taxon>Pseudomonadati</taxon>
        <taxon>Pseudomonadota</taxon>
        <taxon>Alphaproteobacteria</taxon>
        <taxon>Rhodobacterales</taxon>
        <taxon>Paracoccaceae</taxon>
        <taxon>Pseudohalocynthiibacter</taxon>
    </lineage>
</organism>
<feature type="domain" description="VanZ-like" evidence="2">
    <location>
        <begin position="40"/>
        <end position="105"/>
    </location>
</feature>
<feature type="transmembrane region" description="Helical" evidence="1">
    <location>
        <begin position="39"/>
        <end position="57"/>
    </location>
</feature>
<sequence>MSSRLAWIISIAIFVLITIGTLTPLIEPPKRPEISSDKLHHLVAFWALVIPLCYFHLRNAIWVLPAAIVYGLLIEIIQPMVGRQGEYQDFLADTLGAILGYVTAFLGVTIRNSRSATKS</sequence>
<comment type="caution">
    <text evidence="3">The sequence shown here is derived from an EMBL/GenBank/DDBJ whole genome shotgun (WGS) entry which is preliminary data.</text>
</comment>
<gene>
    <name evidence="3" type="ORF">ACFFUT_02400</name>
</gene>
<name>A0ABV5JB07_9RHOB</name>
<evidence type="ECO:0000313" key="3">
    <source>
        <dbReference type="EMBL" id="MFB9230636.1"/>
    </source>
</evidence>
<feature type="transmembrane region" description="Helical" evidence="1">
    <location>
        <begin position="90"/>
        <end position="110"/>
    </location>
</feature>
<dbReference type="PANTHER" id="PTHR28008">
    <property type="entry name" value="DOMAIN PROTEIN, PUTATIVE (AFU_ORTHOLOGUE AFUA_3G10980)-RELATED"/>
    <property type="match status" value="1"/>
</dbReference>
<dbReference type="PANTHER" id="PTHR28008:SF1">
    <property type="entry name" value="DOMAIN PROTEIN, PUTATIVE (AFU_ORTHOLOGUE AFUA_3G10980)-RELATED"/>
    <property type="match status" value="1"/>
</dbReference>
<evidence type="ECO:0000256" key="1">
    <source>
        <dbReference type="SAM" id="Phobius"/>
    </source>
</evidence>
<keyword evidence="1" id="KW-1133">Transmembrane helix</keyword>
<accession>A0ABV5JB07</accession>
<feature type="transmembrane region" description="Helical" evidence="1">
    <location>
        <begin position="63"/>
        <end position="81"/>
    </location>
</feature>